<accession>A0A0F9J1E0</accession>
<comment type="caution">
    <text evidence="1">The sequence shown here is derived from an EMBL/GenBank/DDBJ whole genome shotgun (WGS) entry which is preliminary data.</text>
</comment>
<protein>
    <submittedName>
        <fullName evidence="1">Uncharacterized protein</fullName>
    </submittedName>
</protein>
<sequence length="45" mass="4929">MTALGEACRAVMEIEVYEGPRQWQDLRGEAQLAALAPVLRDLLSG</sequence>
<proteinExistence type="predicted"/>
<evidence type="ECO:0000313" key="1">
    <source>
        <dbReference type="EMBL" id="KKL93022.1"/>
    </source>
</evidence>
<reference evidence="1" key="1">
    <citation type="journal article" date="2015" name="Nature">
        <title>Complex archaea that bridge the gap between prokaryotes and eukaryotes.</title>
        <authorList>
            <person name="Spang A."/>
            <person name="Saw J.H."/>
            <person name="Jorgensen S.L."/>
            <person name="Zaremba-Niedzwiedzka K."/>
            <person name="Martijn J."/>
            <person name="Lind A.E."/>
            <person name="van Eijk R."/>
            <person name="Schleper C."/>
            <person name="Guy L."/>
            <person name="Ettema T.J."/>
        </authorList>
    </citation>
    <scope>NUCLEOTIDE SEQUENCE</scope>
</reference>
<name>A0A0F9J1E0_9ZZZZ</name>
<dbReference type="AlphaFoldDB" id="A0A0F9J1E0"/>
<gene>
    <name evidence="1" type="ORF">LCGC14_1878890</name>
</gene>
<organism evidence="1">
    <name type="scientific">marine sediment metagenome</name>
    <dbReference type="NCBI Taxonomy" id="412755"/>
    <lineage>
        <taxon>unclassified sequences</taxon>
        <taxon>metagenomes</taxon>
        <taxon>ecological metagenomes</taxon>
    </lineage>
</organism>
<dbReference type="EMBL" id="LAZR01019307">
    <property type="protein sequence ID" value="KKL93022.1"/>
    <property type="molecule type" value="Genomic_DNA"/>
</dbReference>